<accession>A0A5M8PPV3</accession>
<comment type="caution">
    <text evidence="2">The sequence shown here is derived from an EMBL/GenBank/DDBJ whole genome shotgun (WGS) entry which is preliminary data.</text>
</comment>
<gene>
    <name evidence="2" type="ORF">FRX48_05328</name>
</gene>
<evidence type="ECO:0000313" key="2">
    <source>
        <dbReference type="EMBL" id="KAA6411017.1"/>
    </source>
</evidence>
<reference evidence="2 3" key="1">
    <citation type="submission" date="2019-09" db="EMBL/GenBank/DDBJ databases">
        <title>The hologenome of the rock-dwelling lichen Lasallia pustulata.</title>
        <authorList>
            <person name="Greshake Tzovaras B."/>
            <person name="Segers F."/>
            <person name="Bicker A."/>
            <person name="Dal Grande F."/>
            <person name="Otte J."/>
            <person name="Hankeln T."/>
            <person name="Schmitt I."/>
            <person name="Ebersberger I."/>
        </authorList>
    </citation>
    <scope>NUCLEOTIDE SEQUENCE [LARGE SCALE GENOMIC DNA]</scope>
    <source>
        <strain evidence="2">A1-1</strain>
    </source>
</reference>
<organism evidence="2 3">
    <name type="scientific">Lasallia pustulata</name>
    <dbReference type="NCBI Taxonomy" id="136370"/>
    <lineage>
        <taxon>Eukaryota</taxon>
        <taxon>Fungi</taxon>
        <taxon>Dikarya</taxon>
        <taxon>Ascomycota</taxon>
        <taxon>Pezizomycotina</taxon>
        <taxon>Lecanoromycetes</taxon>
        <taxon>OSLEUM clade</taxon>
        <taxon>Umbilicariomycetidae</taxon>
        <taxon>Umbilicariales</taxon>
        <taxon>Umbilicariaceae</taxon>
        <taxon>Lasallia</taxon>
    </lineage>
</organism>
<dbReference type="EMBL" id="VXIT01000008">
    <property type="protein sequence ID" value="KAA6411017.1"/>
    <property type="molecule type" value="Genomic_DNA"/>
</dbReference>
<feature type="compositionally biased region" description="Acidic residues" evidence="1">
    <location>
        <begin position="30"/>
        <end position="40"/>
    </location>
</feature>
<sequence length="72" mass="8260">MNQFNKNAGKKFETYIQEYEGNEKDGNDDKSEEQEDNDDAEALALELENTEFMNTSENFTTLISTIAKLRTS</sequence>
<evidence type="ECO:0000313" key="3">
    <source>
        <dbReference type="Proteomes" id="UP000324767"/>
    </source>
</evidence>
<protein>
    <submittedName>
        <fullName evidence="2">Uncharacterized protein</fullName>
    </submittedName>
</protein>
<evidence type="ECO:0000256" key="1">
    <source>
        <dbReference type="SAM" id="MobiDB-lite"/>
    </source>
</evidence>
<name>A0A5M8PPV3_9LECA</name>
<feature type="region of interest" description="Disordered" evidence="1">
    <location>
        <begin position="1"/>
        <end position="40"/>
    </location>
</feature>
<dbReference type="AlphaFoldDB" id="A0A5M8PPV3"/>
<dbReference type="Proteomes" id="UP000324767">
    <property type="component" value="Unassembled WGS sequence"/>
</dbReference>
<proteinExistence type="predicted"/>